<sequence>MIDEKSSEAALRIRAVYLWEQDGRQEGRLAQYFPKAQAMLDEEASIAAPIDEATAARGLLTRPLANEPNRK</sequence>
<dbReference type="Proteomes" id="UP000826462">
    <property type="component" value="Chromosome 1"/>
</dbReference>
<keyword evidence="2" id="KW-1185">Reference proteome</keyword>
<dbReference type="InterPro" id="IPR021327">
    <property type="entry name" value="DUF2934"/>
</dbReference>
<evidence type="ECO:0000313" key="1">
    <source>
        <dbReference type="EMBL" id="QYD67147.1"/>
    </source>
</evidence>
<reference evidence="1 2" key="1">
    <citation type="submission" date="2021-07" db="EMBL/GenBank/DDBJ databases">
        <title>Paraburkholderia edwinii protects Aspergillus sp. from phenazines by acting as a toxin sponge.</title>
        <authorList>
            <person name="Dahlstrom K.M."/>
            <person name="Newman D.K."/>
        </authorList>
    </citation>
    <scope>NUCLEOTIDE SEQUENCE [LARGE SCALE GENOMIC DNA]</scope>
    <source>
        <strain evidence="1 2">Pe01</strain>
    </source>
</reference>
<accession>A0ABX8UG00</accession>
<organism evidence="1 2">
    <name type="scientific">Paraburkholderia edwinii</name>
    <dbReference type="NCBI Taxonomy" id="2861782"/>
    <lineage>
        <taxon>Bacteria</taxon>
        <taxon>Pseudomonadati</taxon>
        <taxon>Pseudomonadota</taxon>
        <taxon>Betaproteobacteria</taxon>
        <taxon>Burkholderiales</taxon>
        <taxon>Burkholderiaceae</taxon>
        <taxon>Paraburkholderia</taxon>
    </lineage>
</organism>
<protein>
    <submittedName>
        <fullName evidence="1">DUF2934 domain-containing protein</fullName>
    </submittedName>
</protein>
<gene>
    <name evidence="1" type="ORF">KZJ38_12130</name>
</gene>
<proteinExistence type="predicted"/>
<dbReference type="RefSeq" id="WP_219796141.1">
    <property type="nucleotide sequence ID" value="NZ_CP080095.1"/>
</dbReference>
<dbReference type="EMBL" id="CP080095">
    <property type="protein sequence ID" value="QYD67147.1"/>
    <property type="molecule type" value="Genomic_DNA"/>
</dbReference>
<name>A0ABX8UG00_9BURK</name>
<dbReference type="Pfam" id="PF11154">
    <property type="entry name" value="DUF2934"/>
    <property type="match status" value="1"/>
</dbReference>
<evidence type="ECO:0000313" key="2">
    <source>
        <dbReference type="Proteomes" id="UP000826462"/>
    </source>
</evidence>